<accession>A0A538T6C0</accession>
<sequence>MAANFVSRAASRLAIPRAVRPAFALLVLAPLAVAPTPSRSAEETPTQAPHATAETAAPVAGKPRGHNVLTWPIYVRWDSENGNALRVYGPATVSWRSEREGSFYLLWPTTGVRQFTTGRSDHRLLWPVIDRVRDPARGYTALRLATRLVEYERQSNENVQSLRLSPLYTNLRTVSGVRTFEIAPLYFRHENPRARDRVIELGYVPWLGGNGFSLYRSWTGTRAYGWNAALCYGGLRSPETRWLWLPPYVSGDRSGGSGAPARFRALVPLYARFTSRDNRWWSAGLVFGGGLSATGAWLSVPPYFSYERLAGSNSPAGLNGLIPLYTAWHSPDLGWWNFAVLYNGGRSAERTWLYAPPFFSQSHHPATGGGSSYHTLVPIYGVWHSPRRDLALALPSLWRYRSERMSASGLWPLYAWFRQTGTDSLSRSGGSVAWPLITWGRGNRYRALGILPFYYRLVDGAAATTLAPPIYASFLRPDLDGRIFVPAYLRWWSKADSLEAITLYYRRWNAKRRIQGLFPLQESFRSAALRREYLIPVYYHRKDGVGEQRLVLPVWADWRSTVDDRSTRFIGPVVLTRGHRSHGFGVVPIRRPGASDLYLLPLSSYRARADGRRAVDVLWPLYTRRRQADGSTRSALLFWLGLDETRGEHRRAWLQPIYYYDRSSRESSYFAVLGGVLCSYERDGPQRKLKALLIPVRTWRKS</sequence>
<evidence type="ECO:0000256" key="2">
    <source>
        <dbReference type="SAM" id="SignalP"/>
    </source>
</evidence>
<comment type="caution">
    <text evidence="3">The sequence shown here is derived from an EMBL/GenBank/DDBJ whole genome shotgun (WGS) entry which is preliminary data.</text>
</comment>
<feature type="compositionally biased region" description="Polar residues" evidence="1">
    <location>
        <begin position="37"/>
        <end position="49"/>
    </location>
</feature>
<feature type="chain" id="PRO_5021859103" evidence="2">
    <location>
        <begin position="41"/>
        <end position="702"/>
    </location>
</feature>
<dbReference type="Proteomes" id="UP000317716">
    <property type="component" value="Unassembled WGS sequence"/>
</dbReference>
<feature type="signal peptide" evidence="2">
    <location>
        <begin position="1"/>
        <end position="40"/>
    </location>
</feature>
<evidence type="ECO:0000313" key="3">
    <source>
        <dbReference type="EMBL" id="TMQ59171.1"/>
    </source>
</evidence>
<name>A0A538T6C0_UNCEI</name>
<proteinExistence type="predicted"/>
<feature type="region of interest" description="Disordered" evidence="1">
    <location>
        <begin position="37"/>
        <end position="63"/>
    </location>
</feature>
<keyword evidence="2" id="KW-0732">Signal</keyword>
<organism evidence="3 4">
    <name type="scientific">Eiseniibacteriota bacterium</name>
    <dbReference type="NCBI Taxonomy" id="2212470"/>
    <lineage>
        <taxon>Bacteria</taxon>
        <taxon>Candidatus Eiseniibacteriota</taxon>
    </lineage>
</organism>
<reference evidence="3 4" key="1">
    <citation type="journal article" date="2019" name="Nat. Microbiol.">
        <title>Mediterranean grassland soil C-N compound turnover is dependent on rainfall and depth, and is mediated by genomically divergent microorganisms.</title>
        <authorList>
            <person name="Diamond S."/>
            <person name="Andeer P.F."/>
            <person name="Li Z."/>
            <person name="Crits-Christoph A."/>
            <person name="Burstein D."/>
            <person name="Anantharaman K."/>
            <person name="Lane K.R."/>
            <person name="Thomas B.C."/>
            <person name="Pan C."/>
            <person name="Northen T.R."/>
            <person name="Banfield J.F."/>
        </authorList>
    </citation>
    <scope>NUCLEOTIDE SEQUENCE [LARGE SCALE GENOMIC DNA]</scope>
    <source>
        <strain evidence="3">WS_2</strain>
    </source>
</reference>
<gene>
    <name evidence="3" type="ORF">E6K72_01840</name>
</gene>
<evidence type="ECO:0000256" key="1">
    <source>
        <dbReference type="SAM" id="MobiDB-lite"/>
    </source>
</evidence>
<evidence type="ECO:0000313" key="4">
    <source>
        <dbReference type="Proteomes" id="UP000317716"/>
    </source>
</evidence>
<protein>
    <submittedName>
        <fullName evidence="3">Uncharacterized protein</fullName>
    </submittedName>
</protein>
<dbReference type="EMBL" id="VBOS01000055">
    <property type="protein sequence ID" value="TMQ59171.1"/>
    <property type="molecule type" value="Genomic_DNA"/>
</dbReference>
<dbReference type="AlphaFoldDB" id="A0A538T6C0"/>